<dbReference type="AlphaFoldDB" id="K6W8D6"/>
<evidence type="ECO:0000256" key="5">
    <source>
        <dbReference type="ARBA" id="ARBA00022692"/>
    </source>
</evidence>
<dbReference type="Gene3D" id="3.30.70.1450">
    <property type="entry name" value="Regulator of K+ conductance, C-terminal domain"/>
    <property type="match status" value="1"/>
</dbReference>
<feature type="transmembrane region" description="Helical" evidence="8">
    <location>
        <begin position="32"/>
        <end position="53"/>
    </location>
</feature>
<keyword evidence="4" id="KW-1003">Cell membrane</keyword>
<dbReference type="GO" id="GO:0006813">
    <property type="term" value="P:potassium ion transport"/>
    <property type="evidence" value="ECO:0007669"/>
    <property type="project" value="InterPro"/>
</dbReference>
<dbReference type="InterPro" id="IPR050144">
    <property type="entry name" value="AAE_transporter"/>
</dbReference>
<dbReference type="InterPro" id="IPR036721">
    <property type="entry name" value="RCK_C_sf"/>
</dbReference>
<dbReference type="GO" id="GO:0005886">
    <property type="term" value="C:plasma membrane"/>
    <property type="evidence" value="ECO:0007669"/>
    <property type="project" value="UniProtKB-SubCell"/>
</dbReference>
<dbReference type="Proteomes" id="UP000008363">
    <property type="component" value="Unassembled WGS sequence"/>
</dbReference>
<evidence type="ECO:0000256" key="7">
    <source>
        <dbReference type="ARBA" id="ARBA00023136"/>
    </source>
</evidence>
<dbReference type="eggNOG" id="COG2985">
    <property type="taxonomic scope" value="Bacteria"/>
</dbReference>
<dbReference type="InterPro" id="IPR006512">
    <property type="entry name" value="YidE_YbjL"/>
</dbReference>
<comment type="caution">
    <text evidence="10">The sequence shown here is derived from an EMBL/GenBank/DDBJ whole genome shotgun (WGS) entry which is preliminary data.</text>
</comment>
<organism evidence="10 11">
    <name type="scientific">Gordonia rhizosphera NBRC 16068</name>
    <dbReference type="NCBI Taxonomy" id="1108045"/>
    <lineage>
        <taxon>Bacteria</taxon>
        <taxon>Bacillati</taxon>
        <taxon>Actinomycetota</taxon>
        <taxon>Actinomycetes</taxon>
        <taxon>Mycobacteriales</taxon>
        <taxon>Gordoniaceae</taxon>
        <taxon>Gordonia</taxon>
    </lineage>
</organism>
<dbReference type="Pfam" id="PF02080">
    <property type="entry name" value="TrkA_C"/>
    <property type="match status" value="1"/>
</dbReference>
<feature type="transmembrane region" description="Helical" evidence="8">
    <location>
        <begin position="496"/>
        <end position="519"/>
    </location>
</feature>
<sequence length="520" mass="53461">MSLLAEQPLLFLTLMIGVGVAAGRVGIRGIRLGPAAVLFATMIVTAWASALDVEIEIPQIVGDLGLVLFAFTTGLMAGPGFFAALRYAWQLVLGVTALICLAALVTQLVGGGFGLSADAIAGTFAGAVTNTPALAAAGGSAEATVGYATAYVFGVLIMLAVIAVAFRHGNADPDTPADVIDVTVRVECPDVTASELRSRHGDRVTFSRVARQPAAPPDHVHDDDTLHTGDLVTVVGPADDVEELVAEIGTHADRDLTADRSTLDFRRITISHPRLAGLRVRDLELDRFDGHVTRVRRGDVDMVATSDTVVTLGDRVRVVAPPGQLASIARALGDSSRGLTDLNGAALGFGAAAGLALGIVQIPVPGLGTLSIGAAAGTLIAGLILGRVGRVGRVVTTMPLTAAQVVSEIGLLLFLAYAGNRAGSVILDALTGGTIVDMIVTAMVTAAVLALGMYALSRWVLRVGRIRLAGVLAGTQTNPAHLAFANARSGQDPRIALGYALVYPAAMVAKILAAQVLVIL</sequence>
<feature type="transmembrane region" description="Helical" evidence="8">
    <location>
        <begin position="345"/>
        <end position="364"/>
    </location>
</feature>
<feature type="transmembrane region" description="Helical" evidence="8">
    <location>
        <begin position="145"/>
        <end position="166"/>
    </location>
</feature>
<keyword evidence="3" id="KW-0813">Transport</keyword>
<evidence type="ECO:0000256" key="8">
    <source>
        <dbReference type="SAM" id="Phobius"/>
    </source>
</evidence>
<evidence type="ECO:0000256" key="3">
    <source>
        <dbReference type="ARBA" id="ARBA00022448"/>
    </source>
</evidence>
<evidence type="ECO:0000313" key="10">
    <source>
        <dbReference type="EMBL" id="GAB88492.1"/>
    </source>
</evidence>
<proteinExistence type="inferred from homology"/>
<dbReference type="EMBL" id="BAHC01000025">
    <property type="protein sequence ID" value="GAB88492.1"/>
    <property type="molecule type" value="Genomic_DNA"/>
</dbReference>
<dbReference type="PROSITE" id="PS51202">
    <property type="entry name" value="RCK_C"/>
    <property type="match status" value="1"/>
</dbReference>
<protein>
    <submittedName>
        <fullName evidence="10">Putative AAE family transporter</fullName>
    </submittedName>
</protein>
<keyword evidence="5 8" id="KW-0812">Transmembrane</keyword>
<dbReference type="PANTHER" id="PTHR30445:SF3">
    <property type="entry name" value="TRANSPORT PROTEIN YIDE-RELATED"/>
    <property type="match status" value="1"/>
</dbReference>
<comment type="subcellular location">
    <subcellularLocation>
        <location evidence="1">Cell membrane</location>
        <topology evidence="1">Multi-pass membrane protein</topology>
    </subcellularLocation>
</comment>
<dbReference type="RefSeq" id="WP_006329912.1">
    <property type="nucleotide sequence ID" value="NZ_BAHC01000025.1"/>
</dbReference>
<name>K6W8D6_9ACTN</name>
<evidence type="ECO:0000313" key="11">
    <source>
        <dbReference type="Proteomes" id="UP000008363"/>
    </source>
</evidence>
<evidence type="ECO:0000259" key="9">
    <source>
        <dbReference type="PROSITE" id="PS51202"/>
    </source>
</evidence>
<keyword evidence="6 8" id="KW-1133">Transmembrane helix</keyword>
<keyword evidence="7 8" id="KW-0472">Membrane</keyword>
<dbReference type="SUPFAM" id="SSF116726">
    <property type="entry name" value="TrkA C-terminal domain-like"/>
    <property type="match status" value="1"/>
</dbReference>
<feature type="domain" description="RCK C-terminal" evidence="9">
    <location>
        <begin position="251"/>
        <end position="334"/>
    </location>
</feature>
<feature type="transmembrane region" description="Helical" evidence="8">
    <location>
        <begin position="65"/>
        <end position="85"/>
    </location>
</feature>
<dbReference type="PANTHER" id="PTHR30445">
    <property type="entry name" value="K(+)_H(+) ANTIPORTER SUBUNIT KHTT"/>
    <property type="match status" value="1"/>
</dbReference>
<dbReference type="Pfam" id="PF06826">
    <property type="entry name" value="Asp-Al_Ex"/>
    <property type="match status" value="2"/>
</dbReference>
<dbReference type="GO" id="GO:0008324">
    <property type="term" value="F:monoatomic cation transmembrane transporter activity"/>
    <property type="evidence" value="ECO:0007669"/>
    <property type="project" value="InterPro"/>
</dbReference>
<feature type="transmembrane region" description="Helical" evidence="8">
    <location>
        <begin position="370"/>
        <end position="388"/>
    </location>
</feature>
<dbReference type="eggNOG" id="COG0569">
    <property type="taxonomic scope" value="Bacteria"/>
</dbReference>
<dbReference type="OrthoDB" id="9155749at2"/>
<gene>
    <name evidence="10" type="ORF">GORHZ_025_00320</name>
</gene>
<reference evidence="10 11" key="1">
    <citation type="submission" date="2012-08" db="EMBL/GenBank/DDBJ databases">
        <title>Whole genome shotgun sequence of Gordonia rhizosphera NBRC 16068.</title>
        <authorList>
            <person name="Takarada H."/>
            <person name="Isaki S."/>
            <person name="Hosoyama A."/>
            <person name="Tsuchikane K."/>
            <person name="Katsumata H."/>
            <person name="Baba S."/>
            <person name="Ohji S."/>
            <person name="Yamazaki S."/>
            <person name="Fujita N."/>
        </authorList>
    </citation>
    <scope>NUCLEOTIDE SEQUENCE [LARGE SCALE GENOMIC DNA]</scope>
    <source>
        <strain evidence="10 11">NBRC 16068</strain>
    </source>
</reference>
<dbReference type="InterPro" id="IPR006037">
    <property type="entry name" value="RCK_C"/>
</dbReference>
<feature type="transmembrane region" description="Helical" evidence="8">
    <location>
        <begin position="438"/>
        <end position="457"/>
    </location>
</feature>
<feature type="transmembrane region" description="Helical" evidence="8">
    <location>
        <begin position="91"/>
        <end position="113"/>
    </location>
</feature>
<comment type="similarity">
    <text evidence="2">Belongs to the AAE transporter (TC 2.A.81) family.</text>
</comment>
<feature type="transmembrane region" description="Helical" evidence="8">
    <location>
        <begin position="400"/>
        <end position="418"/>
    </location>
</feature>
<keyword evidence="11" id="KW-1185">Reference proteome</keyword>
<evidence type="ECO:0000256" key="6">
    <source>
        <dbReference type="ARBA" id="ARBA00022989"/>
    </source>
</evidence>
<evidence type="ECO:0000256" key="1">
    <source>
        <dbReference type="ARBA" id="ARBA00004651"/>
    </source>
</evidence>
<accession>K6W8D6</accession>
<evidence type="ECO:0000256" key="4">
    <source>
        <dbReference type="ARBA" id="ARBA00022475"/>
    </source>
</evidence>
<evidence type="ECO:0000256" key="2">
    <source>
        <dbReference type="ARBA" id="ARBA00009854"/>
    </source>
</evidence>
<dbReference type="NCBIfam" id="TIGR01625">
    <property type="entry name" value="YidE_YbjL_dupl"/>
    <property type="match status" value="1"/>
</dbReference>